<dbReference type="AlphaFoldDB" id="A0A396GUB6"/>
<gene>
    <name evidence="1" type="ORF">MtrunA17_Chr7g0222581</name>
</gene>
<evidence type="ECO:0000313" key="2">
    <source>
        <dbReference type="Proteomes" id="UP000265566"/>
    </source>
</evidence>
<comment type="caution">
    <text evidence="1">The sequence shown here is derived from an EMBL/GenBank/DDBJ whole genome shotgun (WGS) entry which is preliminary data.</text>
</comment>
<sequence length="70" mass="8068">MHTKTEQQNRVLNNIFSYPFACFVQSRETHALPSEPSSWSYYMRVRTVVLAFHINGSLVPLLKDAGALWL</sequence>
<accession>A0A396GUB6</accession>
<name>A0A396GUB6_MEDTR</name>
<proteinExistence type="predicted"/>
<dbReference type="EMBL" id="PSQE01000007">
    <property type="protein sequence ID" value="RHN44729.1"/>
    <property type="molecule type" value="Genomic_DNA"/>
</dbReference>
<dbReference type="Proteomes" id="UP000265566">
    <property type="component" value="Chromosome 7"/>
</dbReference>
<reference evidence="2" key="1">
    <citation type="journal article" date="2018" name="Nat. Plants">
        <title>Whole-genome landscape of Medicago truncatula symbiotic genes.</title>
        <authorList>
            <person name="Pecrix Y."/>
            <person name="Staton S.E."/>
            <person name="Sallet E."/>
            <person name="Lelandais-Briere C."/>
            <person name="Moreau S."/>
            <person name="Carrere S."/>
            <person name="Blein T."/>
            <person name="Jardinaud M.F."/>
            <person name="Latrasse D."/>
            <person name="Zouine M."/>
            <person name="Zahm M."/>
            <person name="Kreplak J."/>
            <person name="Mayjonade B."/>
            <person name="Satge C."/>
            <person name="Perez M."/>
            <person name="Cauet S."/>
            <person name="Marande W."/>
            <person name="Chantry-Darmon C."/>
            <person name="Lopez-Roques C."/>
            <person name="Bouchez O."/>
            <person name="Berard A."/>
            <person name="Debelle F."/>
            <person name="Munos S."/>
            <person name="Bendahmane A."/>
            <person name="Berges H."/>
            <person name="Niebel A."/>
            <person name="Buitink J."/>
            <person name="Frugier F."/>
            <person name="Benhamed M."/>
            <person name="Crespi M."/>
            <person name="Gouzy J."/>
            <person name="Gamas P."/>
        </authorList>
    </citation>
    <scope>NUCLEOTIDE SEQUENCE [LARGE SCALE GENOMIC DNA]</scope>
    <source>
        <strain evidence="2">cv. Jemalong A17</strain>
    </source>
</reference>
<organism evidence="1 2">
    <name type="scientific">Medicago truncatula</name>
    <name type="common">Barrel medic</name>
    <name type="synonym">Medicago tribuloides</name>
    <dbReference type="NCBI Taxonomy" id="3880"/>
    <lineage>
        <taxon>Eukaryota</taxon>
        <taxon>Viridiplantae</taxon>
        <taxon>Streptophyta</taxon>
        <taxon>Embryophyta</taxon>
        <taxon>Tracheophyta</taxon>
        <taxon>Spermatophyta</taxon>
        <taxon>Magnoliopsida</taxon>
        <taxon>eudicotyledons</taxon>
        <taxon>Gunneridae</taxon>
        <taxon>Pentapetalae</taxon>
        <taxon>rosids</taxon>
        <taxon>fabids</taxon>
        <taxon>Fabales</taxon>
        <taxon>Fabaceae</taxon>
        <taxon>Papilionoideae</taxon>
        <taxon>50 kb inversion clade</taxon>
        <taxon>NPAAA clade</taxon>
        <taxon>Hologalegina</taxon>
        <taxon>IRL clade</taxon>
        <taxon>Trifolieae</taxon>
        <taxon>Medicago</taxon>
    </lineage>
</organism>
<protein>
    <submittedName>
        <fullName evidence="1">Uncharacterized protein</fullName>
    </submittedName>
</protein>
<dbReference type="Gramene" id="rna38885">
    <property type="protein sequence ID" value="RHN44729.1"/>
    <property type="gene ID" value="gene38885"/>
</dbReference>
<evidence type="ECO:0000313" key="1">
    <source>
        <dbReference type="EMBL" id="RHN44729.1"/>
    </source>
</evidence>